<keyword evidence="3" id="KW-1185">Reference proteome</keyword>
<sequence length="201" mass="23667">NIISGNLFPMTTDSRFSIGCKIYSIIVWLITISVITLFFLGFTMVSKEKVIADGMISIVFIIEVFFMFIRIHTCKDLAMQLIQKINDILRAQDETMKCIMMTTLKIAHSSSKFYWINMMINITILYIIMKKAAAHFYMMHLVLLITVQYRYIAVKLQKVFQKENSQKNKINSRTKFCSEKIDLWTEREMKSICRHYNIVIK</sequence>
<evidence type="ECO:0000256" key="1">
    <source>
        <dbReference type="SAM" id="Phobius"/>
    </source>
</evidence>
<feature type="non-terminal residue" evidence="2">
    <location>
        <position position="1"/>
    </location>
</feature>
<feature type="transmembrane region" description="Helical" evidence="1">
    <location>
        <begin position="50"/>
        <end position="69"/>
    </location>
</feature>
<reference evidence="2 3" key="1">
    <citation type="journal article" date="2010" name="Science">
        <title>Genomic comparison of the ants Camponotus floridanus and Harpegnathos saltator.</title>
        <authorList>
            <person name="Bonasio R."/>
            <person name="Zhang G."/>
            <person name="Ye C."/>
            <person name="Mutti N.S."/>
            <person name="Fang X."/>
            <person name="Qin N."/>
            <person name="Donahue G."/>
            <person name="Yang P."/>
            <person name="Li Q."/>
            <person name="Li C."/>
            <person name="Zhang P."/>
            <person name="Huang Z."/>
            <person name="Berger S.L."/>
            <person name="Reinberg D."/>
            <person name="Wang J."/>
            <person name="Liebig J."/>
        </authorList>
    </citation>
    <scope>NUCLEOTIDE SEQUENCE [LARGE SCALE GENOMIC DNA]</scope>
    <source>
        <strain evidence="3">C129</strain>
    </source>
</reference>
<gene>
    <name evidence="2" type="ORF">EAG_05764</name>
</gene>
<feature type="non-terminal residue" evidence="2">
    <location>
        <position position="201"/>
    </location>
</feature>
<dbReference type="OrthoDB" id="8185860at2759"/>
<dbReference type="AlphaFoldDB" id="E2AWQ6"/>
<feature type="transmembrane region" description="Helical" evidence="1">
    <location>
        <begin position="22"/>
        <end position="44"/>
    </location>
</feature>
<keyword evidence="1" id="KW-0812">Transmembrane</keyword>
<dbReference type="Proteomes" id="UP000000311">
    <property type="component" value="Unassembled WGS sequence"/>
</dbReference>
<feature type="transmembrane region" description="Helical" evidence="1">
    <location>
        <begin position="135"/>
        <end position="152"/>
    </location>
</feature>
<keyword evidence="1" id="KW-1133">Transmembrane helix</keyword>
<name>E2AWQ6_CAMFO</name>
<evidence type="ECO:0000313" key="3">
    <source>
        <dbReference type="Proteomes" id="UP000000311"/>
    </source>
</evidence>
<evidence type="ECO:0000313" key="2">
    <source>
        <dbReference type="EMBL" id="EFN62132.1"/>
    </source>
</evidence>
<dbReference type="EMBL" id="GL443403">
    <property type="protein sequence ID" value="EFN62132.1"/>
    <property type="molecule type" value="Genomic_DNA"/>
</dbReference>
<feature type="transmembrane region" description="Helical" evidence="1">
    <location>
        <begin position="113"/>
        <end position="129"/>
    </location>
</feature>
<accession>E2AWQ6</accession>
<protein>
    <submittedName>
        <fullName evidence="2">Uncharacterized protein</fullName>
    </submittedName>
</protein>
<dbReference type="STRING" id="104421.E2AWQ6"/>
<dbReference type="InParanoid" id="E2AWQ6"/>
<proteinExistence type="predicted"/>
<organism evidence="3">
    <name type="scientific">Camponotus floridanus</name>
    <name type="common">Florida carpenter ant</name>
    <dbReference type="NCBI Taxonomy" id="104421"/>
    <lineage>
        <taxon>Eukaryota</taxon>
        <taxon>Metazoa</taxon>
        <taxon>Ecdysozoa</taxon>
        <taxon>Arthropoda</taxon>
        <taxon>Hexapoda</taxon>
        <taxon>Insecta</taxon>
        <taxon>Pterygota</taxon>
        <taxon>Neoptera</taxon>
        <taxon>Endopterygota</taxon>
        <taxon>Hymenoptera</taxon>
        <taxon>Apocrita</taxon>
        <taxon>Aculeata</taxon>
        <taxon>Formicoidea</taxon>
        <taxon>Formicidae</taxon>
        <taxon>Formicinae</taxon>
        <taxon>Camponotus</taxon>
    </lineage>
</organism>
<keyword evidence="1" id="KW-0472">Membrane</keyword>